<comment type="caution">
    <text evidence="3">The sequence shown here is derived from an EMBL/GenBank/DDBJ whole genome shotgun (WGS) entry which is preliminary data.</text>
</comment>
<feature type="region of interest" description="Disordered" evidence="1">
    <location>
        <begin position="48"/>
        <end position="123"/>
    </location>
</feature>
<evidence type="ECO:0000313" key="3">
    <source>
        <dbReference type="EMBL" id="CAK0870893.1"/>
    </source>
</evidence>
<keyword evidence="2" id="KW-1133">Transmembrane helix</keyword>
<feature type="compositionally biased region" description="Low complexity" evidence="1">
    <location>
        <begin position="100"/>
        <end position="113"/>
    </location>
</feature>
<proteinExistence type="predicted"/>
<feature type="compositionally biased region" description="Low complexity" evidence="1">
    <location>
        <begin position="75"/>
        <end position="86"/>
    </location>
</feature>
<evidence type="ECO:0000256" key="2">
    <source>
        <dbReference type="SAM" id="Phobius"/>
    </source>
</evidence>
<keyword evidence="2" id="KW-0812">Transmembrane</keyword>
<dbReference type="EMBL" id="CAUYUJ010017014">
    <property type="protein sequence ID" value="CAK0870893.1"/>
    <property type="molecule type" value="Genomic_DNA"/>
</dbReference>
<evidence type="ECO:0000313" key="4">
    <source>
        <dbReference type="Proteomes" id="UP001189429"/>
    </source>
</evidence>
<accession>A0ABN9VFG0</accession>
<dbReference type="Proteomes" id="UP001189429">
    <property type="component" value="Unassembled WGS sequence"/>
</dbReference>
<name>A0ABN9VFG0_9DINO</name>
<gene>
    <name evidence="3" type="ORF">PCOR1329_LOCUS56877</name>
</gene>
<keyword evidence="4" id="KW-1185">Reference proteome</keyword>
<feature type="transmembrane region" description="Helical" evidence="2">
    <location>
        <begin position="20"/>
        <end position="42"/>
    </location>
</feature>
<protein>
    <submittedName>
        <fullName evidence="3">Uncharacterized protein</fullName>
    </submittedName>
</protein>
<sequence length="215" mass="22771">MDTPARQPAFARGDSTRAGRSNACVASIVLTSLCLSALLVVGGRHLLDQEDRTPPGAGRPRPRRTGRCWSWASVRPRPTAPTATARGPRRSALRPVRPPSSAGGNSSEALAAGAGEGPGDGNLSGPACSPALCGALDRAGETFKDRGPALGRLGEGLPLHGHLHQHDVNHHYLDHLHHYEHDHLVNHPVRCSPKGRCLLQGGPEDNVRCPSWGRP</sequence>
<organism evidence="3 4">
    <name type="scientific">Prorocentrum cordatum</name>
    <dbReference type="NCBI Taxonomy" id="2364126"/>
    <lineage>
        <taxon>Eukaryota</taxon>
        <taxon>Sar</taxon>
        <taxon>Alveolata</taxon>
        <taxon>Dinophyceae</taxon>
        <taxon>Prorocentrales</taxon>
        <taxon>Prorocentraceae</taxon>
        <taxon>Prorocentrum</taxon>
    </lineage>
</organism>
<evidence type="ECO:0000256" key="1">
    <source>
        <dbReference type="SAM" id="MobiDB-lite"/>
    </source>
</evidence>
<keyword evidence="2" id="KW-0472">Membrane</keyword>
<reference evidence="3" key="1">
    <citation type="submission" date="2023-10" db="EMBL/GenBank/DDBJ databases">
        <authorList>
            <person name="Chen Y."/>
            <person name="Shah S."/>
            <person name="Dougan E. K."/>
            <person name="Thang M."/>
            <person name="Chan C."/>
        </authorList>
    </citation>
    <scope>NUCLEOTIDE SEQUENCE [LARGE SCALE GENOMIC DNA]</scope>
</reference>